<feature type="compositionally biased region" description="Basic and acidic residues" evidence="1">
    <location>
        <begin position="17"/>
        <end position="35"/>
    </location>
</feature>
<sequence>MPPIKIDTEELKKWGSRWLSDKNEENGNRKEESSFDRQQSVNFAQFIDLAFGHAISKMLGDIEVVTPTFSSLLPAKPDAVEVGPVRIVGGVRPQNFDAAYRPDGPRIVFDSKTLNEEKSIGKNWQNMINDLGTEATTVHTRFPYALVIFFVVLPKPALNPKQERDLIRTLERLGSRVSVLDQHHLAEAISMVVWDPETGHIDANSPPQTSPLRFEKVHKIIEELYLDRYKGLPPHD</sequence>
<name>A0A5E8HGE3_9LEPT</name>
<protein>
    <submittedName>
        <fullName evidence="2">Uncharacterized protein</fullName>
    </submittedName>
</protein>
<evidence type="ECO:0000256" key="1">
    <source>
        <dbReference type="SAM" id="MobiDB-lite"/>
    </source>
</evidence>
<dbReference type="AlphaFoldDB" id="A0A5E8HGE3"/>
<comment type="caution">
    <text evidence="2">The sequence shown here is derived from an EMBL/GenBank/DDBJ whole genome shotgun (WGS) entry which is preliminary data.</text>
</comment>
<feature type="region of interest" description="Disordered" evidence="1">
    <location>
        <begin position="17"/>
        <end position="36"/>
    </location>
</feature>
<accession>A0A5E8HGE3</accession>
<evidence type="ECO:0000313" key="3">
    <source>
        <dbReference type="Proteomes" id="UP000013996"/>
    </source>
</evidence>
<evidence type="ECO:0000313" key="2">
    <source>
        <dbReference type="EMBL" id="EOQ89698.1"/>
    </source>
</evidence>
<dbReference type="EMBL" id="AOGX02000015">
    <property type="protein sequence ID" value="EOQ89698.1"/>
    <property type="molecule type" value="Genomic_DNA"/>
</dbReference>
<organism evidence="2 3">
    <name type="scientific">Leptospira yanagawae serovar Saopaulo str. Sao Paulo = ATCC 700523</name>
    <dbReference type="NCBI Taxonomy" id="1249483"/>
    <lineage>
        <taxon>Bacteria</taxon>
        <taxon>Pseudomonadati</taxon>
        <taxon>Spirochaetota</taxon>
        <taxon>Spirochaetia</taxon>
        <taxon>Leptospirales</taxon>
        <taxon>Leptospiraceae</taxon>
        <taxon>Leptospira</taxon>
    </lineage>
</organism>
<reference evidence="2 3" key="1">
    <citation type="submission" date="2013-04" db="EMBL/GenBank/DDBJ databases">
        <authorList>
            <person name="Harkins D.M."/>
            <person name="Durkin A.S."/>
            <person name="Brinkac L.M."/>
            <person name="Haft D.H."/>
            <person name="Selengut J.D."/>
            <person name="Sanka R."/>
            <person name="DePew J."/>
            <person name="Purushe J."/>
            <person name="Hartskeerl R.A."/>
            <person name="Ahmed A."/>
            <person name="van der Linden H."/>
            <person name="Goris M.G.A."/>
            <person name="Vinetz J.M."/>
            <person name="Sutton G.G."/>
            <person name="Nierman W.C."/>
            <person name="Fouts D.E."/>
        </authorList>
    </citation>
    <scope>NUCLEOTIDE SEQUENCE [LARGE SCALE GENOMIC DNA]</scope>
    <source>
        <strain evidence="2 3">Sao Paulo</strain>
    </source>
</reference>
<gene>
    <name evidence="2" type="ORF">LEP1GSC202_1041</name>
</gene>
<dbReference type="Proteomes" id="UP000013996">
    <property type="component" value="Unassembled WGS sequence"/>
</dbReference>
<proteinExistence type="predicted"/>